<keyword evidence="3" id="KW-1185">Reference proteome</keyword>
<sequence length="318" mass="34269">MTRGPRAHGSPVRLMSAAPPRSGPLQAAIEALARALAYPAVAGTGAEAGIAAVYSERITRDLTVGEARLLESITETRERGLALCRAGRIHAGATLIARARATLTRADIGEEAFVLSDSFLCAGEGFVHFKSDRPDAAVSSMFEAIDRCRDLRDAWGYPVEGRRIHLACNATRVRAGAGRHEESPVVLAQLLNLIATSDRRFWPYPDLEYLSAPDPLGDDARWELTDQVLAIVSRLAPEVLGRVTAALPSHPPGHEPHPLAARARCFTEAIRAHASGDFEAFLSLCAEFAPPGPRHLPRAARHLAERLPLKAVTGTARR</sequence>
<reference evidence="2" key="2">
    <citation type="submission" date="2020-09" db="EMBL/GenBank/DDBJ databases">
        <authorList>
            <person name="Sun Q."/>
            <person name="Ohkuma M."/>
        </authorList>
    </citation>
    <scope>NUCLEOTIDE SEQUENCE</scope>
    <source>
        <strain evidence="2">JCM 4654</strain>
    </source>
</reference>
<gene>
    <name evidence="2" type="ORF">GCM10010508_48370</name>
</gene>
<evidence type="ECO:0000313" key="2">
    <source>
        <dbReference type="EMBL" id="GHD93060.1"/>
    </source>
</evidence>
<protein>
    <submittedName>
        <fullName evidence="2">Uncharacterized protein</fullName>
    </submittedName>
</protein>
<dbReference type="EMBL" id="BMVF01000013">
    <property type="protein sequence ID" value="GHD93060.1"/>
    <property type="molecule type" value="Genomic_DNA"/>
</dbReference>
<evidence type="ECO:0000313" key="3">
    <source>
        <dbReference type="Proteomes" id="UP000608955"/>
    </source>
</evidence>
<organism evidence="2 3">
    <name type="scientific">Streptomyces naganishii JCM 4654</name>
    <dbReference type="NCBI Taxonomy" id="1306179"/>
    <lineage>
        <taxon>Bacteria</taxon>
        <taxon>Bacillati</taxon>
        <taxon>Actinomycetota</taxon>
        <taxon>Actinomycetes</taxon>
        <taxon>Kitasatosporales</taxon>
        <taxon>Streptomycetaceae</taxon>
        <taxon>Streptomyces</taxon>
    </lineage>
</organism>
<accession>A0A918Y6L3</accession>
<proteinExistence type="predicted"/>
<feature type="region of interest" description="Disordered" evidence="1">
    <location>
        <begin position="1"/>
        <end position="21"/>
    </location>
</feature>
<dbReference type="Proteomes" id="UP000608955">
    <property type="component" value="Unassembled WGS sequence"/>
</dbReference>
<comment type="caution">
    <text evidence="2">The sequence shown here is derived from an EMBL/GenBank/DDBJ whole genome shotgun (WGS) entry which is preliminary data.</text>
</comment>
<evidence type="ECO:0000256" key="1">
    <source>
        <dbReference type="SAM" id="MobiDB-lite"/>
    </source>
</evidence>
<dbReference type="AlphaFoldDB" id="A0A918Y6L3"/>
<name>A0A918Y6L3_9ACTN</name>
<reference evidence="2" key="1">
    <citation type="journal article" date="2014" name="Int. J. Syst. Evol. Microbiol.">
        <title>Complete genome sequence of Corynebacterium casei LMG S-19264T (=DSM 44701T), isolated from a smear-ripened cheese.</title>
        <authorList>
            <consortium name="US DOE Joint Genome Institute (JGI-PGF)"/>
            <person name="Walter F."/>
            <person name="Albersmeier A."/>
            <person name="Kalinowski J."/>
            <person name="Ruckert C."/>
        </authorList>
    </citation>
    <scope>NUCLEOTIDE SEQUENCE</scope>
    <source>
        <strain evidence="2">JCM 4654</strain>
    </source>
</reference>